<dbReference type="AlphaFoldDB" id="A0A0C3MJS4"/>
<evidence type="ECO:0000256" key="6">
    <source>
        <dbReference type="ARBA" id="ARBA00022676"/>
    </source>
</evidence>
<reference evidence="12" key="2">
    <citation type="submission" date="2015-01" db="EMBL/GenBank/DDBJ databases">
        <title>Evolutionary Origins and Diversification of the Mycorrhizal Mutualists.</title>
        <authorList>
            <consortium name="DOE Joint Genome Institute"/>
            <consortium name="Mycorrhizal Genomics Consortium"/>
            <person name="Kohler A."/>
            <person name="Kuo A."/>
            <person name="Nagy L.G."/>
            <person name="Floudas D."/>
            <person name="Copeland A."/>
            <person name="Barry K.W."/>
            <person name="Cichocki N."/>
            <person name="Veneault-Fourrey C."/>
            <person name="LaButti K."/>
            <person name="Lindquist E.A."/>
            <person name="Lipzen A."/>
            <person name="Lundell T."/>
            <person name="Morin E."/>
            <person name="Murat C."/>
            <person name="Riley R."/>
            <person name="Ohm R."/>
            <person name="Sun H."/>
            <person name="Tunlid A."/>
            <person name="Henrissat B."/>
            <person name="Grigoriev I.V."/>
            <person name="Hibbett D.S."/>
            <person name="Martin F."/>
        </authorList>
    </citation>
    <scope>NUCLEOTIDE SEQUENCE [LARGE SCALE GENOMIC DNA]</scope>
    <source>
        <strain evidence="12">MUT 4182</strain>
    </source>
</reference>
<evidence type="ECO:0000256" key="3">
    <source>
        <dbReference type="ARBA" id="ARBA00009516"/>
    </source>
</evidence>
<comment type="similarity">
    <text evidence="3">Belongs to the UPRTase family.</text>
</comment>
<sequence>MSNSPNVHLVDHPIVRAKLTTLRSASTSHKEFRETMEAVAYFVGIEGSRDIEEVSVDAQSPISAFKGSDIKPKVGLTPILRAGLGMTDAMLSLFPNAQVYHIGLFREKISLQPVEYYSKLPANPTVDLVYLLDPLIATAGTAIAALTMILDWGIPIQKVRYLAILASEEGLKNVLAEFPDLHIWVAGIDEKLTGEGLILPGLGDAGDRFFNTFPAH</sequence>
<dbReference type="OrthoDB" id="10257085at2759"/>
<evidence type="ECO:0000256" key="9">
    <source>
        <dbReference type="ARBA" id="ARBA00023134"/>
    </source>
</evidence>
<evidence type="ECO:0000259" key="10">
    <source>
        <dbReference type="Pfam" id="PF14681"/>
    </source>
</evidence>
<keyword evidence="9" id="KW-0342">GTP-binding</keyword>
<protein>
    <recommendedName>
        <fullName evidence="4">uracil phosphoribosyltransferase</fullName>
        <ecNumber evidence="4">2.4.2.9</ecNumber>
    </recommendedName>
</protein>
<dbReference type="Proteomes" id="UP000054248">
    <property type="component" value="Unassembled WGS sequence"/>
</dbReference>
<dbReference type="EC" id="2.4.2.9" evidence="4"/>
<dbReference type="EMBL" id="KN822945">
    <property type="protein sequence ID" value="KIO33957.1"/>
    <property type="molecule type" value="Genomic_DNA"/>
</dbReference>
<gene>
    <name evidence="11" type="ORF">M407DRAFT_17221</name>
</gene>
<evidence type="ECO:0000256" key="5">
    <source>
        <dbReference type="ARBA" id="ARBA00022533"/>
    </source>
</evidence>
<accession>A0A0C3MJS4</accession>
<evidence type="ECO:0000256" key="4">
    <source>
        <dbReference type="ARBA" id="ARBA00011894"/>
    </source>
</evidence>
<comment type="pathway">
    <text evidence="2">Pyrimidine metabolism; UMP biosynthesis via salvage pathway; UMP from uracil: step 1/1.</text>
</comment>
<evidence type="ECO:0000256" key="1">
    <source>
        <dbReference type="ARBA" id="ARBA00001946"/>
    </source>
</evidence>
<reference evidence="11 12" key="1">
    <citation type="submission" date="2014-04" db="EMBL/GenBank/DDBJ databases">
        <authorList>
            <consortium name="DOE Joint Genome Institute"/>
            <person name="Kuo A."/>
            <person name="Girlanda M."/>
            <person name="Perotto S."/>
            <person name="Kohler A."/>
            <person name="Nagy L.G."/>
            <person name="Floudas D."/>
            <person name="Copeland A."/>
            <person name="Barry K.W."/>
            <person name="Cichocki N."/>
            <person name="Veneault-Fourrey C."/>
            <person name="LaButti K."/>
            <person name="Lindquist E.A."/>
            <person name="Lipzen A."/>
            <person name="Lundell T."/>
            <person name="Morin E."/>
            <person name="Murat C."/>
            <person name="Sun H."/>
            <person name="Tunlid A."/>
            <person name="Henrissat B."/>
            <person name="Grigoriev I.V."/>
            <person name="Hibbett D.S."/>
            <person name="Martin F."/>
            <person name="Nordberg H.P."/>
            <person name="Cantor M.N."/>
            <person name="Hua S.X."/>
        </authorList>
    </citation>
    <scope>NUCLEOTIDE SEQUENCE [LARGE SCALE GENOMIC DNA]</scope>
    <source>
        <strain evidence="11 12">MUT 4182</strain>
    </source>
</reference>
<keyword evidence="8" id="KW-0547">Nucleotide-binding</keyword>
<dbReference type="PANTHER" id="PTHR32315:SF4">
    <property type="entry name" value="URACIL PHOSPHORIBOSYLTRANSFERASE, CHLOROPLASTIC"/>
    <property type="match status" value="1"/>
</dbReference>
<dbReference type="SUPFAM" id="SSF53271">
    <property type="entry name" value="PRTase-like"/>
    <property type="match status" value="1"/>
</dbReference>
<keyword evidence="12" id="KW-1185">Reference proteome</keyword>
<dbReference type="GO" id="GO:0005525">
    <property type="term" value="F:GTP binding"/>
    <property type="evidence" value="ECO:0007669"/>
    <property type="project" value="UniProtKB-KW"/>
</dbReference>
<organism evidence="11 12">
    <name type="scientific">Tulasnella calospora MUT 4182</name>
    <dbReference type="NCBI Taxonomy" id="1051891"/>
    <lineage>
        <taxon>Eukaryota</taxon>
        <taxon>Fungi</taxon>
        <taxon>Dikarya</taxon>
        <taxon>Basidiomycota</taxon>
        <taxon>Agaricomycotina</taxon>
        <taxon>Agaricomycetes</taxon>
        <taxon>Cantharellales</taxon>
        <taxon>Tulasnellaceae</taxon>
        <taxon>Tulasnella</taxon>
    </lineage>
</organism>
<dbReference type="HOGENOM" id="CLU_067096_2_2_1"/>
<feature type="domain" description="Phosphoribosyltransferase" evidence="10">
    <location>
        <begin position="10"/>
        <end position="212"/>
    </location>
</feature>
<dbReference type="InterPro" id="IPR029057">
    <property type="entry name" value="PRTase-like"/>
</dbReference>
<dbReference type="Pfam" id="PF14681">
    <property type="entry name" value="UPRTase"/>
    <property type="match status" value="1"/>
</dbReference>
<evidence type="ECO:0000313" key="12">
    <source>
        <dbReference type="Proteomes" id="UP000054248"/>
    </source>
</evidence>
<dbReference type="Gene3D" id="3.40.50.2020">
    <property type="match status" value="1"/>
</dbReference>
<keyword evidence="6" id="KW-0328">Glycosyltransferase</keyword>
<dbReference type="PANTHER" id="PTHR32315">
    <property type="entry name" value="ADENINE PHOSPHORIBOSYLTRANSFERASE"/>
    <property type="match status" value="1"/>
</dbReference>
<dbReference type="InterPro" id="IPR000836">
    <property type="entry name" value="PRTase_dom"/>
</dbReference>
<evidence type="ECO:0000256" key="7">
    <source>
        <dbReference type="ARBA" id="ARBA00022679"/>
    </source>
</evidence>
<keyword evidence="5" id="KW-0021">Allosteric enzyme</keyword>
<dbReference type="STRING" id="1051891.A0A0C3MJS4"/>
<keyword evidence="7" id="KW-0808">Transferase</keyword>
<proteinExistence type="inferred from homology"/>
<dbReference type="GO" id="GO:0004845">
    <property type="term" value="F:uracil phosphoribosyltransferase activity"/>
    <property type="evidence" value="ECO:0007669"/>
    <property type="project" value="UniProtKB-EC"/>
</dbReference>
<name>A0A0C3MJS4_9AGAM</name>
<evidence type="ECO:0000256" key="8">
    <source>
        <dbReference type="ARBA" id="ARBA00022741"/>
    </source>
</evidence>
<comment type="cofactor">
    <cofactor evidence="1">
        <name>Mg(2+)</name>
        <dbReference type="ChEBI" id="CHEBI:18420"/>
    </cofactor>
</comment>
<evidence type="ECO:0000256" key="2">
    <source>
        <dbReference type="ARBA" id="ARBA00005180"/>
    </source>
</evidence>
<dbReference type="NCBIfam" id="NF001097">
    <property type="entry name" value="PRK00129.1"/>
    <property type="match status" value="1"/>
</dbReference>
<evidence type="ECO:0000313" key="11">
    <source>
        <dbReference type="EMBL" id="KIO33957.1"/>
    </source>
</evidence>
<dbReference type="InterPro" id="IPR050054">
    <property type="entry name" value="UPRTase/APRTase"/>
</dbReference>